<gene>
    <name evidence="2" type="ORF">ANN_08790</name>
</gene>
<name>A0ABQ8T3W9_PERAM</name>
<comment type="caution">
    <text evidence="2">The sequence shown here is derived from an EMBL/GenBank/DDBJ whole genome shotgun (WGS) entry which is preliminary data.</text>
</comment>
<sequence>MDMERRFNSEWIERISETGDNCTTVQLSKEKVAALLKQSFLRVSSLQFGDRRCYMLLDHLLYKTSAVILLCAPVRERVGHDVEATHYELCQLHFYFSGVDNFDCSTGWERRMFVLRESTEDAGTALTSTLYADHKRDGGAPVSIVMPRFNLRRPASGGEESPLKPTMADCRGNRARRKNLNREDSDKKNNFLNDNQFRFTAEKSIWGMQFLESQVQLKARFSQECQVYSSHLMYLKPYTKANLDDSESESSSPNAHTEMSSDPDEFDNSPKIFTQPELNDLLRKLGLTKKKSELLGSRLHEKNMLAPGVTFSWYKNREKLFRKYCTHEDRWDVSGHQLKWPSIHWMHFEKQKPLAMQVKITINADFELLQIDFQRNLIGRPPIIKFHSLYKEPKGKNFQELLSLVPPVPVHFIPPLNMMVNQ</sequence>
<organism evidence="2 3">
    <name type="scientific">Periplaneta americana</name>
    <name type="common">American cockroach</name>
    <name type="synonym">Blatta americana</name>
    <dbReference type="NCBI Taxonomy" id="6978"/>
    <lineage>
        <taxon>Eukaryota</taxon>
        <taxon>Metazoa</taxon>
        <taxon>Ecdysozoa</taxon>
        <taxon>Arthropoda</taxon>
        <taxon>Hexapoda</taxon>
        <taxon>Insecta</taxon>
        <taxon>Pterygota</taxon>
        <taxon>Neoptera</taxon>
        <taxon>Polyneoptera</taxon>
        <taxon>Dictyoptera</taxon>
        <taxon>Blattodea</taxon>
        <taxon>Blattoidea</taxon>
        <taxon>Blattidae</taxon>
        <taxon>Blattinae</taxon>
        <taxon>Periplaneta</taxon>
    </lineage>
</organism>
<feature type="region of interest" description="Disordered" evidence="1">
    <location>
        <begin position="243"/>
        <end position="270"/>
    </location>
</feature>
<protein>
    <submittedName>
        <fullName evidence="2">Uncharacterized protein</fullName>
    </submittedName>
</protein>
<evidence type="ECO:0000313" key="3">
    <source>
        <dbReference type="Proteomes" id="UP001148838"/>
    </source>
</evidence>
<feature type="region of interest" description="Disordered" evidence="1">
    <location>
        <begin position="153"/>
        <end position="187"/>
    </location>
</feature>
<evidence type="ECO:0000256" key="1">
    <source>
        <dbReference type="SAM" id="MobiDB-lite"/>
    </source>
</evidence>
<accession>A0ABQ8T3W9</accession>
<keyword evidence="3" id="KW-1185">Reference proteome</keyword>
<dbReference type="Proteomes" id="UP001148838">
    <property type="component" value="Unassembled WGS sequence"/>
</dbReference>
<dbReference type="EMBL" id="JAJSOF020000017">
    <property type="protein sequence ID" value="KAJ4440643.1"/>
    <property type="molecule type" value="Genomic_DNA"/>
</dbReference>
<reference evidence="2 3" key="1">
    <citation type="journal article" date="2022" name="Allergy">
        <title>Genome assembly and annotation of Periplaneta americana reveal a comprehensive cockroach allergen profile.</title>
        <authorList>
            <person name="Wang L."/>
            <person name="Xiong Q."/>
            <person name="Saelim N."/>
            <person name="Wang L."/>
            <person name="Nong W."/>
            <person name="Wan A.T."/>
            <person name="Shi M."/>
            <person name="Liu X."/>
            <person name="Cao Q."/>
            <person name="Hui J.H.L."/>
            <person name="Sookrung N."/>
            <person name="Leung T.F."/>
            <person name="Tungtrongchitr A."/>
            <person name="Tsui S.K.W."/>
        </authorList>
    </citation>
    <scope>NUCLEOTIDE SEQUENCE [LARGE SCALE GENOMIC DNA]</scope>
    <source>
        <strain evidence="2">PWHHKU_190912</strain>
    </source>
</reference>
<evidence type="ECO:0000313" key="2">
    <source>
        <dbReference type="EMBL" id="KAJ4440643.1"/>
    </source>
</evidence>
<proteinExistence type="predicted"/>
<feature type="compositionally biased region" description="Polar residues" evidence="1">
    <location>
        <begin position="249"/>
        <end position="260"/>
    </location>
</feature>